<dbReference type="Pfam" id="PF07715">
    <property type="entry name" value="Plug"/>
    <property type="match status" value="1"/>
</dbReference>
<feature type="domain" description="TonB-dependent receptor plug" evidence="15">
    <location>
        <begin position="208"/>
        <end position="313"/>
    </location>
</feature>
<keyword evidence="7 10" id="KW-0472">Membrane</keyword>
<feature type="compositionally biased region" description="Polar residues" evidence="12">
    <location>
        <begin position="651"/>
        <end position="668"/>
    </location>
</feature>
<evidence type="ECO:0000256" key="8">
    <source>
        <dbReference type="ARBA" id="ARBA00023170"/>
    </source>
</evidence>
<keyword evidence="6 11" id="KW-0798">TonB box</keyword>
<evidence type="ECO:0000256" key="4">
    <source>
        <dbReference type="ARBA" id="ARBA00022692"/>
    </source>
</evidence>
<sequence>MASKPGGETRHSRHLGDSSVGQVRGATRGRGLEGTVSNAKVRRELGRRAEIRLRHREGAEDPRIGNSVDPQRRRTMLLRPRDGLVLGAAIVMAGAIFFSGAAWAGTTGQLSGVVHDAKTGEPVAIASVAIPDLKRGAVTDAQGNYVILNVPAGKYSVRVSLLGYVPVVRENVEIIPDFSTKLDFNVESTVLTNVPEVVIRGERPLIQKDMTGSAKFLSGDDIKYQPLRGYQDAVAQQSGVVNFKLNIDNEAQNNNTLIVRGGRPNEVAYYVDGFSQQDPLTGVSTTAINNDAIEEIVVQTGGFNAEYGRVQSGAINIVTKDGRDKYFGSAEGILGEFKSRSRGYKNFNASLGGPLAPSMKKVNFYFAGERKDVEDRRPSILTADVADPSQPGLFENGVLPSNTSKTWSGVGKISIKPSPLQTLKLGGTFNQDKWQQYQNPYRFDLAHAPRFRDKNNSLYGTWNHSLSTRSYYEIKANYFLTDRIRGDGVAFDDLKKYAFPVGQADPTFDPTEAIFWFGPDNPSGAHVFDDFLHRKSSYIGFAGDYANQISKDVQVKFGGDYQRHTLRYYDHYFPTQLYEIDSTGAYIPKNTQDVDRYGYDAFGNEINGGLDGPKHPKVASLYGQTKYERLGLVVNAGLRFDYLTPSTQALRSETTPLQSDASDSTNLASKLDPQDLQSSKVYRRLSPRLGIGFPVSDQTLVHVNYGQFFQQPNLQDLYVSYAFLEHKVRTGGYFVGFGNPNLKPERTTAYEIGIAHTPTDRSRVEATAYYKDVKDLVEITNIPSQPNAFSSYRNRDFATIKGLDFSYTLRRVGHVAMSASYSLAWATGTGSVSQTQRNIAWTASQPPKMATPLAFDQRHKVSGNFDYRLAKGEGPAWHGNRLLENSGINVLLNAASGFPYTPTRIYNEVTLANVAAQPIGPINSRYGPWTITMDLKANKGIPLGGKDLDVYLWVLNLFNRDNIRTVFSGTGDALTTNFLSTDEGQATYSTADAQRRFILAERSPNLHDAGRLIRFGAKVSF</sequence>
<keyword evidence="9 10" id="KW-0998">Cell outer membrane</keyword>
<dbReference type="AlphaFoldDB" id="A0A538SBU3"/>
<keyword evidence="13" id="KW-1133">Transmembrane helix</keyword>
<keyword evidence="5" id="KW-0732">Signal</keyword>
<evidence type="ECO:0000256" key="5">
    <source>
        <dbReference type="ARBA" id="ARBA00022729"/>
    </source>
</evidence>
<dbReference type="Pfam" id="PF00593">
    <property type="entry name" value="TonB_dep_Rec_b-barrel"/>
    <property type="match status" value="1"/>
</dbReference>
<dbReference type="Pfam" id="PF13620">
    <property type="entry name" value="CarboxypepD_reg"/>
    <property type="match status" value="1"/>
</dbReference>
<evidence type="ECO:0000313" key="17">
    <source>
        <dbReference type="Proteomes" id="UP000316292"/>
    </source>
</evidence>
<proteinExistence type="inferred from homology"/>
<dbReference type="InterPro" id="IPR036942">
    <property type="entry name" value="Beta-barrel_TonB_sf"/>
</dbReference>
<dbReference type="GO" id="GO:0044718">
    <property type="term" value="P:siderophore transmembrane transport"/>
    <property type="evidence" value="ECO:0007669"/>
    <property type="project" value="TreeGrafter"/>
</dbReference>
<evidence type="ECO:0000256" key="1">
    <source>
        <dbReference type="ARBA" id="ARBA00004571"/>
    </source>
</evidence>
<dbReference type="InterPro" id="IPR000531">
    <property type="entry name" value="Beta-barrel_TonB"/>
</dbReference>
<dbReference type="EMBL" id="VBOR01000065">
    <property type="protein sequence ID" value="TMQ48837.1"/>
    <property type="molecule type" value="Genomic_DNA"/>
</dbReference>
<dbReference type="InterPro" id="IPR013784">
    <property type="entry name" value="Carb-bd-like_fold"/>
</dbReference>
<dbReference type="SUPFAM" id="SSF49452">
    <property type="entry name" value="Starch-binding domain-like"/>
    <property type="match status" value="1"/>
</dbReference>
<feature type="domain" description="TonB-dependent receptor-like beta-barrel" evidence="14">
    <location>
        <begin position="431"/>
        <end position="957"/>
    </location>
</feature>
<feature type="compositionally biased region" description="Basic and acidic residues" evidence="12">
    <location>
        <begin position="7"/>
        <end position="16"/>
    </location>
</feature>
<dbReference type="PANTHER" id="PTHR30069">
    <property type="entry name" value="TONB-DEPENDENT OUTER MEMBRANE RECEPTOR"/>
    <property type="match status" value="1"/>
</dbReference>
<accession>A0A538SBU3</accession>
<dbReference type="InterPro" id="IPR037066">
    <property type="entry name" value="Plug_dom_sf"/>
</dbReference>
<feature type="transmembrane region" description="Helical" evidence="13">
    <location>
        <begin position="83"/>
        <end position="104"/>
    </location>
</feature>
<dbReference type="InterPro" id="IPR039426">
    <property type="entry name" value="TonB-dep_rcpt-like"/>
</dbReference>
<dbReference type="GO" id="GO:0009279">
    <property type="term" value="C:cell outer membrane"/>
    <property type="evidence" value="ECO:0007669"/>
    <property type="project" value="UniProtKB-SubCell"/>
</dbReference>
<evidence type="ECO:0000313" key="16">
    <source>
        <dbReference type="EMBL" id="TMQ48837.1"/>
    </source>
</evidence>
<dbReference type="PANTHER" id="PTHR30069:SF29">
    <property type="entry name" value="HEMOGLOBIN AND HEMOGLOBIN-HAPTOGLOBIN-BINDING PROTEIN 1-RELATED"/>
    <property type="match status" value="1"/>
</dbReference>
<feature type="region of interest" description="Disordered" evidence="12">
    <location>
        <begin position="1"/>
        <end position="40"/>
    </location>
</feature>
<dbReference type="GO" id="GO:0030246">
    <property type="term" value="F:carbohydrate binding"/>
    <property type="evidence" value="ECO:0007669"/>
    <property type="project" value="InterPro"/>
</dbReference>
<protein>
    <submittedName>
        <fullName evidence="16">TonB-dependent receptor</fullName>
    </submittedName>
</protein>
<evidence type="ECO:0000256" key="2">
    <source>
        <dbReference type="ARBA" id="ARBA00022448"/>
    </source>
</evidence>
<comment type="similarity">
    <text evidence="10 11">Belongs to the TonB-dependent receptor family.</text>
</comment>
<evidence type="ECO:0000256" key="9">
    <source>
        <dbReference type="ARBA" id="ARBA00023237"/>
    </source>
</evidence>
<dbReference type="GO" id="GO:0015344">
    <property type="term" value="F:siderophore uptake transmembrane transporter activity"/>
    <property type="evidence" value="ECO:0007669"/>
    <property type="project" value="TreeGrafter"/>
</dbReference>
<evidence type="ECO:0000256" key="6">
    <source>
        <dbReference type="ARBA" id="ARBA00023077"/>
    </source>
</evidence>
<comment type="caution">
    <text evidence="16">The sequence shown here is derived from an EMBL/GenBank/DDBJ whole genome shotgun (WGS) entry which is preliminary data.</text>
</comment>
<evidence type="ECO:0000259" key="14">
    <source>
        <dbReference type="Pfam" id="PF00593"/>
    </source>
</evidence>
<evidence type="ECO:0000259" key="15">
    <source>
        <dbReference type="Pfam" id="PF07715"/>
    </source>
</evidence>
<gene>
    <name evidence="16" type="ORF">E6K71_06580</name>
</gene>
<keyword evidence="4 10" id="KW-0812">Transmembrane</keyword>
<keyword evidence="3 10" id="KW-1134">Transmembrane beta strand</keyword>
<keyword evidence="2 10" id="KW-0813">Transport</keyword>
<dbReference type="PROSITE" id="PS52016">
    <property type="entry name" value="TONB_DEPENDENT_REC_3"/>
    <property type="match status" value="1"/>
</dbReference>
<feature type="region of interest" description="Disordered" evidence="12">
    <location>
        <begin position="651"/>
        <end position="672"/>
    </location>
</feature>
<keyword evidence="8 16" id="KW-0675">Receptor</keyword>
<dbReference type="Proteomes" id="UP000316292">
    <property type="component" value="Unassembled WGS sequence"/>
</dbReference>
<evidence type="ECO:0000256" key="10">
    <source>
        <dbReference type="PROSITE-ProRule" id="PRU01360"/>
    </source>
</evidence>
<name>A0A538SBU3_UNCEI</name>
<organism evidence="16 17">
    <name type="scientific">Eiseniibacteriota bacterium</name>
    <dbReference type="NCBI Taxonomy" id="2212470"/>
    <lineage>
        <taxon>Bacteria</taxon>
        <taxon>Candidatus Eiseniibacteriota</taxon>
    </lineage>
</organism>
<dbReference type="Gene3D" id="2.40.170.20">
    <property type="entry name" value="TonB-dependent receptor, beta-barrel domain"/>
    <property type="match status" value="1"/>
</dbReference>
<dbReference type="SUPFAM" id="SSF56935">
    <property type="entry name" value="Porins"/>
    <property type="match status" value="1"/>
</dbReference>
<evidence type="ECO:0000256" key="13">
    <source>
        <dbReference type="SAM" id="Phobius"/>
    </source>
</evidence>
<evidence type="ECO:0000256" key="11">
    <source>
        <dbReference type="RuleBase" id="RU003357"/>
    </source>
</evidence>
<evidence type="ECO:0000256" key="7">
    <source>
        <dbReference type="ARBA" id="ARBA00023136"/>
    </source>
</evidence>
<evidence type="ECO:0000256" key="12">
    <source>
        <dbReference type="SAM" id="MobiDB-lite"/>
    </source>
</evidence>
<comment type="subcellular location">
    <subcellularLocation>
        <location evidence="1 10">Cell outer membrane</location>
        <topology evidence="1 10">Multi-pass membrane protein</topology>
    </subcellularLocation>
</comment>
<dbReference type="InterPro" id="IPR012910">
    <property type="entry name" value="Plug_dom"/>
</dbReference>
<dbReference type="Gene3D" id="2.60.40.1120">
    <property type="entry name" value="Carboxypeptidase-like, regulatory domain"/>
    <property type="match status" value="1"/>
</dbReference>
<dbReference type="Gene3D" id="2.170.130.10">
    <property type="entry name" value="TonB-dependent receptor, plug domain"/>
    <property type="match status" value="1"/>
</dbReference>
<reference evidence="16 17" key="1">
    <citation type="journal article" date="2019" name="Nat. Microbiol.">
        <title>Mediterranean grassland soil C-N compound turnover is dependent on rainfall and depth, and is mediated by genomically divergent microorganisms.</title>
        <authorList>
            <person name="Diamond S."/>
            <person name="Andeer P.F."/>
            <person name="Li Z."/>
            <person name="Crits-Christoph A."/>
            <person name="Burstein D."/>
            <person name="Anantharaman K."/>
            <person name="Lane K.R."/>
            <person name="Thomas B.C."/>
            <person name="Pan C."/>
            <person name="Northen T.R."/>
            <person name="Banfield J.F."/>
        </authorList>
    </citation>
    <scope>NUCLEOTIDE SEQUENCE [LARGE SCALE GENOMIC DNA]</scope>
    <source>
        <strain evidence="16">WS_1</strain>
    </source>
</reference>
<evidence type="ECO:0000256" key="3">
    <source>
        <dbReference type="ARBA" id="ARBA00022452"/>
    </source>
</evidence>